<dbReference type="PANTHER" id="PTHR46625:SF1">
    <property type="entry name" value="PHOSPHATIDYLINOSITOL POLYPHOSPHATE 5-PHOSPHATASE TYPE IV"/>
    <property type="match status" value="1"/>
</dbReference>
<dbReference type="GeneID" id="112906951"/>
<reference evidence="3 4" key="1">
    <citation type="submission" date="2025-05" db="UniProtKB">
        <authorList>
            <consortium name="RefSeq"/>
        </authorList>
    </citation>
    <scope>NUCLEOTIDE SEQUENCE [LARGE SCALE GENOMIC DNA]</scope>
    <source>
        <tissue evidence="4 5">Cell line</tissue>
    </source>
</reference>
<feature type="region of interest" description="Disordered" evidence="1">
    <location>
        <begin position="1"/>
        <end position="142"/>
    </location>
</feature>
<evidence type="ECO:0000256" key="1">
    <source>
        <dbReference type="SAM" id="MobiDB-lite"/>
    </source>
</evidence>
<dbReference type="PANTHER" id="PTHR46625">
    <property type="entry name" value="72 KDA INOSITOL POLYPHOSPHATE 5-PHOSPHATASE"/>
    <property type="match status" value="1"/>
</dbReference>
<accession>A0ABM4ZNZ9</accession>
<keyword evidence="3" id="KW-1185">Reference proteome</keyword>
<dbReference type="SMART" id="SM00128">
    <property type="entry name" value="IPPc"/>
    <property type="match status" value="1"/>
</dbReference>
<feature type="compositionally biased region" description="Polar residues" evidence="1">
    <location>
        <begin position="116"/>
        <end position="125"/>
    </location>
</feature>
<dbReference type="InterPro" id="IPR042478">
    <property type="entry name" value="INPP5E"/>
</dbReference>
<feature type="domain" description="Inositol polyphosphate-related phosphatase" evidence="2">
    <location>
        <begin position="355"/>
        <end position="645"/>
    </location>
</feature>
<dbReference type="RefSeq" id="XP_072604215.1">
    <property type="nucleotide sequence ID" value="XM_072748114.1"/>
</dbReference>
<dbReference type="CDD" id="cd09095">
    <property type="entry name" value="INPP5c_INPP5E-like"/>
    <property type="match status" value="1"/>
</dbReference>
<dbReference type="Proteomes" id="UP001652641">
    <property type="component" value="Chromosome 2"/>
</dbReference>
<dbReference type="Pfam" id="PF22669">
    <property type="entry name" value="Exo_endo_phos2"/>
    <property type="match status" value="1"/>
</dbReference>
<proteinExistence type="predicted"/>
<dbReference type="SUPFAM" id="SSF56219">
    <property type="entry name" value="DNase I-like"/>
    <property type="match status" value="1"/>
</dbReference>
<dbReference type="Gene3D" id="3.60.10.10">
    <property type="entry name" value="Endonuclease/exonuclease/phosphatase"/>
    <property type="match status" value="1"/>
</dbReference>
<evidence type="ECO:0000259" key="2">
    <source>
        <dbReference type="SMART" id="SM00128"/>
    </source>
</evidence>
<dbReference type="RefSeq" id="XP_072604216.1">
    <property type="nucleotide sequence ID" value="XM_072748115.1"/>
</dbReference>
<dbReference type="InterPro" id="IPR000300">
    <property type="entry name" value="IPPc"/>
</dbReference>
<evidence type="ECO:0000313" key="5">
    <source>
        <dbReference type="RefSeq" id="XP_072604216.1"/>
    </source>
</evidence>
<feature type="region of interest" description="Disordered" evidence="1">
    <location>
        <begin position="167"/>
        <end position="197"/>
    </location>
</feature>
<name>A0ABM4ZNZ9_VULVU</name>
<evidence type="ECO:0000313" key="4">
    <source>
        <dbReference type="RefSeq" id="XP_072604215.1"/>
    </source>
</evidence>
<gene>
    <name evidence="4 5" type="primary">INPP5E</name>
</gene>
<feature type="compositionally biased region" description="Basic and acidic residues" evidence="1">
    <location>
        <begin position="63"/>
        <end position="74"/>
    </location>
</feature>
<sequence length="690" mass="75838">MLKGQLPSTGKDVAPHLGPLPTNHGQDPKRTPVLPLTFPAQISNEDPEAKAKPFTPKPPLQPRLERALSLDEKAWRRRRFRTSPEDLAAGSGTGGSRGSLQDEVPRPPGPPGSPPCLSTSLQEIPTSRRAQDSAGGSPSSWGHCISGMISTSLDLLHRDGAVAETSVRLPPVDPKVAPESLRPTHRVDSGPADGKPHLQSRLFRAHSSLGPGWPPSPLVCEARSSFSLLAPIRAKDVRSRSYLEGSLLASGALMGAEELARYFPDRNLALFVATWNMQGQKGPEGLEASPVHVQPAAGWRSAHIWEHRAPSGHIWGHGLHGEGGAQMPAQAWAPLDASCGGGWDHRPSGSPTRHGPLQELPPNLDELLLPAEADYAQDLYVIGVQEGCSDRREWETRLQETLGPRYVTLYSVAHGALYMSVLIRRDLIWFCSEVESSTVTTRMVSHIKTKGALGVSFTFFGTSFLFITSHFTSGDGKVSERLLDYSRTIQGLALPKSVPDTSPYRSDAADVTTRFDGVFWFGDFNFRLSGGRVAVEAILKQDLVEKVSALLQHDQLTQEMKKGSIFKGFQEPDIHFLPSYKFDIGKDSYDTTSKQRTPSYTDRVMYRSRHKGDICPVRYSSCPGIKTSDHRPVYGLFRVKVRPGRDNIPLAAGKFDRELYLIGIKRRISKEIQRQQALKNQHSSTICTVS</sequence>
<dbReference type="InterPro" id="IPR036691">
    <property type="entry name" value="Endo/exonu/phosph_ase_sf"/>
</dbReference>
<organism evidence="3 4">
    <name type="scientific">Vulpes vulpes</name>
    <name type="common">Red fox</name>
    <dbReference type="NCBI Taxonomy" id="9627"/>
    <lineage>
        <taxon>Eukaryota</taxon>
        <taxon>Metazoa</taxon>
        <taxon>Chordata</taxon>
        <taxon>Craniata</taxon>
        <taxon>Vertebrata</taxon>
        <taxon>Euteleostomi</taxon>
        <taxon>Mammalia</taxon>
        <taxon>Eutheria</taxon>
        <taxon>Laurasiatheria</taxon>
        <taxon>Carnivora</taxon>
        <taxon>Caniformia</taxon>
        <taxon>Canidae</taxon>
        <taxon>Vulpes</taxon>
    </lineage>
</organism>
<evidence type="ECO:0000313" key="3">
    <source>
        <dbReference type="Proteomes" id="UP001652641"/>
    </source>
</evidence>
<protein>
    <submittedName>
        <fullName evidence="4 5">Phosphatidylinositol polyphosphate 5-phosphatase type IV isoform X1</fullName>
    </submittedName>
</protein>